<feature type="compositionally biased region" description="Acidic residues" evidence="4">
    <location>
        <begin position="237"/>
        <end position="252"/>
    </location>
</feature>
<accession>A0AAF3FMZ3</accession>
<feature type="compositionally biased region" description="Basic and acidic residues" evidence="4">
    <location>
        <begin position="1"/>
        <end position="13"/>
    </location>
</feature>
<dbReference type="PANTHER" id="PTHR44267">
    <property type="entry name" value="WD REPEAT-CONTAINING PROTEIN 43"/>
    <property type="match status" value="1"/>
</dbReference>
<organism evidence="6 7">
    <name type="scientific">Mesorhabditis belari</name>
    <dbReference type="NCBI Taxonomy" id="2138241"/>
    <lineage>
        <taxon>Eukaryota</taxon>
        <taxon>Metazoa</taxon>
        <taxon>Ecdysozoa</taxon>
        <taxon>Nematoda</taxon>
        <taxon>Chromadorea</taxon>
        <taxon>Rhabditida</taxon>
        <taxon>Rhabditina</taxon>
        <taxon>Rhabditomorpha</taxon>
        <taxon>Rhabditoidea</taxon>
        <taxon>Rhabditidae</taxon>
        <taxon>Mesorhabditinae</taxon>
        <taxon>Mesorhabditis</taxon>
    </lineage>
</organism>
<evidence type="ECO:0000256" key="4">
    <source>
        <dbReference type="SAM" id="MobiDB-lite"/>
    </source>
</evidence>
<proteinExistence type="inferred from homology"/>
<dbReference type="InterPro" id="IPR052414">
    <property type="entry name" value="U3_snoRNA-assoc_WDR"/>
</dbReference>
<feature type="region of interest" description="Disordered" evidence="4">
    <location>
        <begin position="202"/>
        <end position="282"/>
    </location>
</feature>
<comment type="similarity">
    <text evidence="3">Belongs to the UTP5 family.</text>
</comment>
<evidence type="ECO:0000313" key="7">
    <source>
        <dbReference type="WBParaSite" id="MBELARI_LOCUS8394"/>
    </source>
</evidence>
<comment type="subcellular location">
    <subcellularLocation>
        <location evidence="1">Nucleus</location>
    </subcellularLocation>
</comment>
<feature type="compositionally biased region" description="Acidic residues" evidence="4">
    <location>
        <begin position="203"/>
        <end position="229"/>
    </location>
</feature>
<dbReference type="Proteomes" id="UP000887575">
    <property type="component" value="Unassembled WGS sequence"/>
</dbReference>
<feature type="compositionally biased region" description="Acidic residues" evidence="4">
    <location>
        <begin position="259"/>
        <end position="282"/>
    </location>
</feature>
<reference evidence="7" key="1">
    <citation type="submission" date="2024-02" db="UniProtKB">
        <authorList>
            <consortium name="WormBaseParasite"/>
        </authorList>
    </citation>
    <scope>IDENTIFICATION</scope>
</reference>
<dbReference type="PANTHER" id="PTHR44267:SF1">
    <property type="entry name" value="WD REPEAT-CONTAINING PROTEIN 43"/>
    <property type="match status" value="1"/>
</dbReference>
<evidence type="ECO:0000313" key="6">
    <source>
        <dbReference type="Proteomes" id="UP000887575"/>
    </source>
</evidence>
<evidence type="ECO:0000256" key="3">
    <source>
        <dbReference type="ARBA" id="ARBA00038335"/>
    </source>
</evidence>
<dbReference type="GO" id="GO:0005730">
    <property type="term" value="C:nucleolus"/>
    <property type="evidence" value="ECO:0007669"/>
    <property type="project" value="TreeGrafter"/>
</dbReference>
<keyword evidence="6" id="KW-1185">Reference proteome</keyword>
<evidence type="ECO:0000256" key="1">
    <source>
        <dbReference type="ARBA" id="ARBA00004123"/>
    </source>
</evidence>
<sequence>MKEKTNEVNGEMKKPKRKTAQSPLGELKKRQQQDLLEQRDVSKNINGIKDHTKPSTSGESMAVILTQGLMAKDRAKVDSVLSKPDISIIQATLAEMPVTNIVPLLKAIESNLLSRNVMDIRPWLRWAQATISMHMSYLSTLPTLDSEIGGLMDWMRTRATNSSRLLALHGKMCVLVEHIEKRSNKHLEPLPQPIVVFNTDEVATSDDEESLIEESDAGSSENEDWWDDELLLKDEAMGTEDSESEEESEDEENGQKDVEMEEDNEDDGEDEEDDDFDEDSDE</sequence>
<dbReference type="Pfam" id="PF04003">
    <property type="entry name" value="Utp12"/>
    <property type="match status" value="1"/>
</dbReference>
<dbReference type="AlphaFoldDB" id="A0AAF3FMZ3"/>
<protein>
    <submittedName>
        <fullName evidence="7">Small-subunit processome Utp12 domain-containing protein</fullName>
    </submittedName>
</protein>
<dbReference type="InterPro" id="IPR007148">
    <property type="entry name" value="SSU_processome_Utp12"/>
</dbReference>
<dbReference type="WBParaSite" id="MBELARI_LOCUS8394">
    <property type="protein sequence ID" value="MBELARI_LOCUS8394"/>
    <property type="gene ID" value="MBELARI_LOCUS8394"/>
</dbReference>
<evidence type="ECO:0000259" key="5">
    <source>
        <dbReference type="Pfam" id="PF04003"/>
    </source>
</evidence>
<dbReference type="GO" id="GO:0000462">
    <property type="term" value="P:maturation of SSU-rRNA from tricistronic rRNA transcript (SSU-rRNA, 5.8S rRNA, LSU-rRNA)"/>
    <property type="evidence" value="ECO:0007669"/>
    <property type="project" value="TreeGrafter"/>
</dbReference>
<keyword evidence="2" id="KW-0539">Nucleus</keyword>
<evidence type="ECO:0000256" key="2">
    <source>
        <dbReference type="ARBA" id="ARBA00023242"/>
    </source>
</evidence>
<feature type="region of interest" description="Disordered" evidence="4">
    <location>
        <begin position="1"/>
        <end position="58"/>
    </location>
</feature>
<feature type="compositionally biased region" description="Basic and acidic residues" evidence="4">
    <location>
        <begin position="26"/>
        <end position="53"/>
    </location>
</feature>
<feature type="domain" description="Small-subunit processome Utp12" evidence="5">
    <location>
        <begin position="73"/>
        <end position="175"/>
    </location>
</feature>
<name>A0AAF3FMZ3_9BILA</name>